<proteinExistence type="predicted"/>
<dbReference type="OrthoDB" id="2993103at2759"/>
<sequence>MLEPFGPRKLSTRDALESDLRSEAHLWTWPFLIGTLCWVQHNHHRTISFGPILLLSGEQILSHKAETISFTYGSVSRSCQELQDQQLYLKTPIPVLRSSMDLNALNFADIWSLPSCSRVHAVIGKQESNGPILSTDGRGNQATDITMSLHLFAHNGTLRILIAYESGKVALREFVKSDRTTSVEGLGWKVLWKLVNLGVRDRPCQSVYAGDVWTASRSRAPMHCFTTTWDIIMASTLGFRCQLTELLPS</sequence>
<dbReference type="AlphaFoldDB" id="A0A284R9B3"/>
<accession>A0A284R9B3</accession>
<gene>
    <name evidence="1" type="ORF">ARMOST_08662</name>
</gene>
<name>A0A284R9B3_ARMOS</name>
<evidence type="ECO:0000313" key="1">
    <source>
        <dbReference type="EMBL" id="SJL05296.1"/>
    </source>
</evidence>
<keyword evidence="2" id="KW-1185">Reference proteome</keyword>
<dbReference type="EMBL" id="FUEG01000006">
    <property type="protein sequence ID" value="SJL05296.1"/>
    <property type="molecule type" value="Genomic_DNA"/>
</dbReference>
<organism evidence="1 2">
    <name type="scientific">Armillaria ostoyae</name>
    <name type="common">Armillaria root rot fungus</name>
    <dbReference type="NCBI Taxonomy" id="47428"/>
    <lineage>
        <taxon>Eukaryota</taxon>
        <taxon>Fungi</taxon>
        <taxon>Dikarya</taxon>
        <taxon>Basidiomycota</taxon>
        <taxon>Agaricomycotina</taxon>
        <taxon>Agaricomycetes</taxon>
        <taxon>Agaricomycetidae</taxon>
        <taxon>Agaricales</taxon>
        <taxon>Marasmiineae</taxon>
        <taxon>Physalacriaceae</taxon>
        <taxon>Armillaria</taxon>
    </lineage>
</organism>
<protein>
    <submittedName>
        <fullName evidence="1">Uncharacterized protein</fullName>
    </submittedName>
</protein>
<reference evidence="2" key="1">
    <citation type="journal article" date="2017" name="Nat. Ecol. Evol.">
        <title>Genome expansion and lineage-specific genetic innovations in the forest pathogenic fungi Armillaria.</title>
        <authorList>
            <person name="Sipos G."/>
            <person name="Prasanna A.N."/>
            <person name="Walter M.C."/>
            <person name="O'Connor E."/>
            <person name="Balint B."/>
            <person name="Krizsan K."/>
            <person name="Kiss B."/>
            <person name="Hess J."/>
            <person name="Varga T."/>
            <person name="Slot J."/>
            <person name="Riley R."/>
            <person name="Boka B."/>
            <person name="Rigling D."/>
            <person name="Barry K."/>
            <person name="Lee J."/>
            <person name="Mihaltcheva S."/>
            <person name="LaButti K."/>
            <person name="Lipzen A."/>
            <person name="Waldron R."/>
            <person name="Moloney N.M."/>
            <person name="Sperisen C."/>
            <person name="Kredics L."/>
            <person name="Vagvoelgyi C."/>
            <person name="Patrignani A."/>
            <person name="Fitzpatrick D."/>
            <person name="Nagy I."/>
            <person name="Doyle S."/>
            <person name="Anderson J.B."/>
            <person name="Grigoriev I.V."/>
            <person name="Gueldener U."/>
            <person name="Muensterkoetter M."/>
            <person name="Nagy L.G."/>
        </authorList>
    </citation>
    <scope>NUCLEOTIDE SEQUENCE [LARGE SCALE GENOMIC DNA]</scope>
    <source>
        <strain evidence="2">C18/9</strain>
    </source>
</reference>
<dbReference type="Proteomes" id="UP000219338">
    <property type="component" value="Unassembled WGS sequence"/>
</dbReference>
<dbReference type="STRING" id="47428.A0A284R9B3"/>
<evidence type="ECO:0000313" key="2">
    <source>
        <dbReference type="Proteomes" id="UP000219338"/>
    </source>
</evidence>